<sequence length="77" mass="8023">MAQPDPAPGAPGRELEPGEQVDGAQARRSEPGDVAHHDAGPGRPQQRPDLVAQPPHLVPGDGAGQHEYSGCHGVHDR</sequence>
<evidence type="ECO:0000313" key="2">
    <source>
        <dbReference type="EMBL" id="KUM88838.1"/>
    </source>
</evidence>
<proteinExistence type="predicted"/>
<reference evidence="2 3" key="1">
    <citation type="submission" date="2015-10" db="EMBL/GenBank/DDBJ databases">
        <title>Draft genome sequence of Streptomyces pseudovenezuelae DSM 40212, type strain for the species Streptomyces pseudovenezuelae.</title>
        <authorList>
            <person name="Ruckert C."/>
            <person name="Winkler A."/>
            <person name="Kalinowski J."/>
            <person name="Kampfer P."/>
            <person name="Glaeser S."/>
        </authorList>
    </citation>
    <scope>NUCLEOTIDE SEQUENCE [LARGE SCALE GENOMIC DNA]</scope>
    <source>
        <strain evidence="2 3">DSM 40212</strain>
    </source>
</reference>
<dbReference type="EMBL" id="LMWM01000009">
    <property type="protein sequence ID" value="KUM88838.1"/>
    <property type="molecule type" value="Genomic_DNA"/>
</dbReference>
<feature type="compositionally biased region" description="Basic and acidic residues" evidence="1">
    <location>
        <begin position="25"/>
        <end position="40"/>
    </location>
</feature>
<name>A0A117PS58_9ACTN</name>
<dbReference type="Proteomes" id="UP000053039">
    <property type="component" value="Unassembled WGS sequence"/>
</dbReference>
<dbReference type="AlphaFoldDB" id="A0A117PS58"/>
<accession>A0A117PS58</accession>
<evidence type="ECO:0000256" key="1">
    <source>
        <dbReference type="SAM" id="MobiDB-lite"/>
    </source>
</evidence>
<organism evidence="2 3">
    <name type="scientific">Streptomyces pseudovenezuelae</name>
    <dbReference type="NCBI Taxonomy" id="67350"/>
    <lineage>
        <taxon>Bacteria</taxon>
        <taxon>Bacillati</taxon>
        <taxon>Actinomycetota</taxon>
        <taxon>Actinomycetes</taxon>
        <taxon>Kitasatosporales</taxon>
        <taxon>Streptomycetaceae</taxon>
        <taxon>Streptomyces</taxon>
        <taxon>Streptomyces aurantiacus group</taxon>
    </lineage>
</organism>
<feature type="region of interest" description="Disordered" evidence="1">
    <location>
        <begin position="1"/>
        <end position="77"/>
    </location>
</feature>
<protein>
    <submittedName>
        <fullName evidence="2">Uncharacterized protein</fullName>
    </submittedName>
</protein>
<gene>
    <name evidence="2" type="ORF">AQI94_09800</name>
</gene>
<evidence type="ECO:0000313" key="3">
    <source>
        <dbReference type="Proteomes" id="UP000053039"/>
    </source>
</evidence>
<comment type="caution">
    <text evidence="2">The sequence shown here is derived from an EMBL/GenBank/DDBJ whole genome shotgun (WGS) entry which is preliminary data.</text>
</comment>